<dbReference type="Proteomes" id="UP001529272">
    <property type="component" value="Unassembled WGS sequence"/>
</dbReference>
<sequence length="98" mass="10890">MTAALGSAGELIRDGRGSVRTFHPHPAITVFDVQLSDYHEYFLVAVGQRSISVTTFDVSDATYPEPQTFLFAKPYGWDENLEGDEGLLQVWQSIGVLR</sequence>
<name>A0ABT7P2I5_MYCIT</name>
<accession>A0ABT7P2I5</accession>
<keyword evidence="2" id="KW-1185">Reference proteome</keyword>
<reference evidence="1 2" key="1">
    <citation type="submission" date="2023-06" db="EMBL/GenBank/DDBJ databases">
        <title>Itaconate inhibition of nontuberculous mycobacteria.</title>
        <authorList>
            <person name="Breen P."/>
            <person name="Zimbric M."/>
            <person name="Caverly L."/>
        </authorList>
    </citation>
    <scope>NUCLEOTIDE SEQUENCE [LARGE SCALE GENOMIC DNA]</scope>
    <source>
        <strain evidence="1 2">FLAC1071</strain>
    </source>
</reference>
<organism evidence="1 2">
    <name type="scientific">Mycobacterium intracellulare subsp. chimaera</name>
    <dbReference type="NCBI Taxonomy" id="222805"/>
    <lineage>
        <taxon>Bacteria</taxon>
        <taxon>Bacillati</taxon>
        <taxon>Actinomycetota</taxon>
        <taxon>Actinomycetes</taxon>
        <taxon>Mycobacteriales</taxon>
        <taxon>Mycobacteriaceae</taxon>
        <taxon>Mycobacterium</taxon>
        <taxon>Mycobacterium avium complex (MAC)</taxon>
    </lineage>
</organism>
<reference evidence="2" key="2">
    <citation type="submission" date="2023-06" db="EMBL/GenBank/DDBJ databases">
        <title>Itaconate inhibition of nontuberculous mycobacteria.</title>
        <authorList>
            <person name="Spilker T."/>
        </authorList>
    </citation>
    <scope>NUCLEOTIDE SEQUENCE [LARGE SCALE GENOMIC DNA]</scope>
    <source>
        <strain evidence="2">FLAC1071</strain>
    </source>
</reference>
<evidence type="ECO:0000313" key="1">
    <source>
        <dbReference type="EMBL" id="MDM3927500.1"/>
    </source>
</evidence>
<gene>
    <name evidence="1" type="ORF">QRB35_15925</name>
</gene>
<evidence type="ECO:0000313" key="2">
    <source>
        <dbReference type="Proteomes" id="UP001529272"/>
    </source>
</evidence>
<dbReference type="RefSeq" id="WP_289114771.1">
    <property type="nucleotide sequence ID" value="NZ_JASZZX010000013.1"/>
</dbReference>
<proteinExistence type="predicted"/>
<protein>
    <submittedName>
        <fullName evidence="1">Uncharacterized protein</fullName>
    </submittedName>
</protein>
<comment type="caution">
    <text evidence="1">The sequence shown here is derived from an EMBL/GenBank/DDBJ whole genome shotgun (WGS) entry which is preliminary data.</text>
</comment>
<dbReference type="EMBL" id="JASZZX010000013">
    <property type="protein sequence ID" value="MDM3927500.1"/>
    <property type="molecule type" value="Genomic_DNA"/>
</dbReference>